<evidence type="ECO:0000313" key="1">
    <source>
        <dbReference type="EMBL" id="CAB1412333.1"/>
    </source>
</evidence>
<reference evidence="1" key="1">
    <citation type="submission" date="2020-03" db="EMBL/GenBank/DDBJ databases">
        <authorList>
            <person name="Weist P."/>
        </authorList>
    </citation>
    <scope>NUCLEOTIDE SEQUENCE</scope>
</reference>
<proteinExistence type="predicted"/>
<organism evidence="1 2">
    <name type="scientific">Pleuronectes platessa</name>
    <name type="common">European plaice</name>
    <dbReference type="NCBI Taxonomy" id="8262"/>
    <lineage>
        <taxon>Eukaryota</taxon>
        <taxon>Metazoa</taxon>
        <taxon>Chordata</taxon>
        <taxon>Craniata</taxon>
        <taxon>Vertebrata</taxon>
        <taxon>Euteleostomi</taxon>
        <taxon>Actinopterygii</taxon>
        <taxon>Neopterygii</taxon>
        <taxon>Teleostei</taxon>
        <taxon>Neoteleostei</taxon>
        <taxon>Acanthomorphata</taxon>
        <taxon>Carangaria</taxon>
        <taxon>Pleuronectiformes</taxon>
        <taxon>Pleuronectoidei</taxon>
        <taxon>Pleuronectidae</taxon>
        <taxon>Pleuronectes</taxon>
    </lineage>
</organism>
<sequence length="102" mass="10973">MREHQTTGEGRSQPVGLWVFGVRSSLCCSVCNRSTYIIKSPRRGGVKDSLCGRGGNFCFSDAAGALHIPNGKKGVITLAADLAEGQQKVHLSKTHVNVFKDQ</sequence>
<keyword evidence="2" id="KW-1185">Reference proteome</keyword>
<evidence type="ECO:0000313" key="2">
    <source>
        <dbReference type="Proteomes" id="UP001153269"/>
    </source>
</evidence>
<dbReference type="Proteomes" id="UP001153269">
    <property type="component" value="Unassembled WGS sequence"/>
</dbReference>
<dbReference type="AlphaFoldDB" id="A0A9N7TIG8"/>
<accession>A0A9N7TIG8</accession>
<name>A0A9N7TIG8_PLEPL</name>
<dbReference type="EMBL" id="CADEAL010000001">
    <property type="protein sequence ID" value="CAB1412333.1"/>
    <property type="molecule type" value="Genomic_DNA"/>
</dbReference>
<gene>
    <name evidence="1" type="ORF">PLEPLA_LOCUS24</name>
</gene>
<protein>
    <submittedName>
        <fullName evidence="1">Uncharacterized protein</fullName>
    </submittedName>
</protein>
<comment type="caution">
    <text evidence="1">The sequence shown here is derived from an EMBL/GenBank/DDBJ whole genome shotgun (WGS) entry which is preliminary data.</text>
</comment>